<dbReference type="InterPro" id="IPR040647">
    <property type="entry name" value="SPIN-DOC_Znf-C2H2"/>
</dbReference>
<dbReference type="PANTHER" id="PTHR45913:SF21">
    <property type="entry name" value="DUF4371 DOMAIN-CONTAINING PROTEIN"/>
    <property type="match status" value="1"/>
</dbReference>
<sequence length="595" mass="67948">MSTPVIKAKKRKIDSECRVFKSSWTLDFFVVEHNEYLLCLICQEKIAVFKEYNIKRHYSTKHADTFDTLTGQVRIDRVNLLKDSINSQQSFFKAVKLSSETATKVSFLITEAIAKSGKPLSEGEFVKDCLDIFTSVACPNKKSIVESISLSHQTVARRVDDLSSNIEISLIKRLNACKFYSLALDESTDVSDTAQLAIFVRGVTENFEIIEELLDLCPMKGTTTGQDIFNVVKHVFTKFKLADEKLSGLTTDGAPAMTGKHKGFVSLMLKSMTSPVMTYHCIIHQEQLCAKTLDMKHVMENVVNTVNFIRSKGLNHRQFQAFLAEIGSDYNDVIYFSQVSWLSRASTLARYWSLLEEIKTFMTIKGKDVSFLDDDQWLNDLAFLVDITKYLADLNLKLQGRKQFVNNLYEHVKAFINKLQLFHQQFILKKVVYFSTLSTRKSETVNHDKYSALINSLIDEFELRFSDFSDKFDEMELFGTDATNAPEMFQLELIGIQNNSERKRAFAEHDLLTFYGQYVTSDLFPNLSQHALRFLSLFGSTYCCQQLFSMMKNVQSKSRSLLTDTHLSGILRIATSSVRADIDSLCKQKQSQISH</sequence>
<dbReference type="AlphaFoldDB" id="A0AAV7JM92"/>
<dbReference type="EMBL" id="JAKMXF010000315">
    <property type="protein sequence ID" value="KAI6650041.1"/>
    <property type="molecule type" value="Genomic_DNA"/>
</dbReference>
<keyword evidence="3" id="KW-1185">Reference proteome</keyword>
<dbReference type="SUPFAM" id="SSF53098">
    <property type="entry name" value="Ribonuclease H-like"/>
    <property type="match status" value="1"/>
</dbReference>
<dbReference type="Pfam" id="PF18658">
    <property type="entry name" value="zf-C2H2_12"/>
    <property type="match status" value="1"/>
</dbReference>
<feature type="domain" description="SPIN-DOC-like zinc-finger" evidence="1">
    <location>
        <begin position="22"/>
        <end position="66"/>
    </location>
</feature>
<reference evidence="2 3" key="1">
    <citation type="journal article" date="2023" name="BMC Biol.">
        <title>The compact genome of the sponge Oopsacas minuta (Hexactinellida) is lacking key metazoan core genes.</title>
        <authorList>
            <person name="Santini S."/>
            <person name="Schenkelaars Q."/>
            <person name="Jourda C."/>
            <person name="Duchesne M."/>
            <person name="Belahbib H."/>
            <person name="Rocher C."/>
            <person name="Selva M."/>
            <person name="Riesgo A."/>
            <person name="Vervoort M."/>
            <person name="Leys S.P."/>
            <person name="Kodjabachian L."/>
            <person name="Le Bivic A."/>
            <person name="Borchiellini C."/>
            <person name="Claverie J.M."/>
            <person name="Renard E."/>
        </authorList>
    </citation>
    <scope>NUCLEOTIDE SEQUENCE [LARGE SCALE GENOMIC DNA]</scope>
    <source>
        <strain evidence="2">SPO-2</strain>
    </source>
</reference>
<dbReference type="Proteomes" id="UP001165289">
    <property type="component" value="Unassembled WGS sequence"/>
</dbReference>
<organism evidence="2 3">
    <name type="scientific">Oopsacas minuta</name>
    <dbReference type="NCBI Taxonomy" id="111878"/>
    <lineage>
        <taxon>Eukaryota</taxon>
        <taxon>Metazoa</taxon>
        <taxon>Porifera</taxon>
        <taxon>Hexactinellida</taxon>
        <taxon>Hexasterophora</taxon>
        <taxon>Lyssacinosida</taxon>
        <taxon>Leucopsacidae</taxon>
        <taxon>Oopsacas</taxon>
    </lineage>
</organism>
<comment type="caution">
    <text evidence="2">The sequence shown here is derived from an EMBL/GenBank/DDBJ whole genome shotgun (WGS) entry which is preliminary data.</text>
</comment>
<protein>
    <submittedName>
        <fullName evidence="2">General transcription factor II-I repeat domain-containing protein 2A-like</fullName>
    </submittedName>
</protein>
<evidence type="ECO:0000259" key="1">
    <source>
        <dbReference type="Pfam" id="PF18658"/>
    </source>
</evidence>
<dbReference type="InterPro" id="IPR012337">
    <property type="entry name" value="RNaseH-like_sf"/>
</dbReference>
<proteinExistence type="predicted"/>
<evidence type="ECO:0000313" key="2">
    <source>
        <dbReference type="EMBL" id="KAI6650041.1"/>
    </source>
</evidence>
<dbReference type="PANTHER" id="PTHR45913">
    <property type="entry name" value="EPM2A-INTERACTING PROTEIN 1"/>
    <property type="match status" value="1"/>
</dbReference>
<accession>A0AAV7JM92</accession>
<gene>
    <name evidence="2" type="ORF">LOD99_6256</name>
</gene>
<name>A0AAV7JM92_9METZ</name>
<evidence type="ECO:0000313" key="3">
    <source>
        <dbReference type="Proteomes" id="UP001165289"/>
    </source>
</evidence>